<keyword evidence="3" id="KW-1185">Reference proteome</keyword>
<keyword evidence="1" id="KW-0472">Membrane</keyword>
<organism evidence="2 3">
    <name type="scientific">Ferrimonas sediminum</name>
    <dbReference type="NCBI Taxonomy" id="718193"/>
    <lineage>
        <taxon>Bacteria</taxon>
        <taxon>Pseudomonadati</taxon>
        <taxon>Pseudomonadota</taxon>
        <taxon>Gammaproteobacteria</taxon>
        <taxon>Alteromonadales</taxon>
        <taxon>Ferrimonadaceae</taxon>
        <taxon>Ferrimonas</taxon>
    </lineage>
</organism>
<keyword evidence="1" id="KW-0812">Transmembrane</keyword>
<accession>A0A1G9ANP0</accession>
<name>A0A1G9ANP0_9GAMM</name>
<dbReference type="AlphaFoldDB" id="A0A1G9ANP0"/>
<feature type="transmembrane region" description="Helical" evidence="1">
    <location>
        <begin position="21"/>
        <end position="39"/>
    </location>
</feature>
<dbReference type="Proteomes" id="UP000199527">
    <property type="component" value="Unassembled WGS sequence"/>
</dbReference>
<protein>
    <submittedName>
        <fullName evidence="2">Uncharacterized protein</fullName>
    </submittedName>
</protein>
<feature type="transmembrane region" description="Helical" evidence="1">
    <location>
        <begin position="45"/>
        <end position="70"/>
    </location>
</feature>
<keyword evidence="1" id="KW-1133">Transmembrane helix</keyword>
<dbReference type="OrthoDB" id="6400459at2"/>
<evidence type="ECO:0000256" key="1">
    <source>
        <dbReference type="SAM" id="Phobius"/>
    </source>
</evidence>
<proteinExistence type="predicted"/>
<reference evidence="3" key="1">
    <citation type="submission" date="2016-10" db="EMBL/GenBank/DDBJ databases">
        <authorList>
            <person name="Varghese N."/>
            <person name="Submissions S."/>
        </authorList>
    </citation>
    <scope>NUCLEOTIDE SEQUENCE [LARGE SCALE GENOMIC DNA]</scope>
    <source>
        <strain evidence="3">DSM 23317</strain>
    </source>
</reference>
<evidence type="ECO:0000313" key="3">
    <source>
        <dbReference type="Proteomes" id="UP000199527"/>
    </source>
</evidence>
<feature type="transmembrane region" description="Helical" evidence="1">
    <location>
        <begin position="79"/>
        <end position="100"/>
    </location>
</feature>
<sequence length="102" mass="11343">MTNIEELMRDPDNRAAASKTTRRSMFVFIATLLVMLYFSGTTSGIIGGVLFLAIGLFLIPLSIAVPSFLLQRQRPKLKWLFMALDMIATVVVTRALYLGIFG</sequence>
<dbReference type="EMBL" id="FNEM01000024">
    <property type="protein sequence ID" value="SDK28165.1"/>
    <property type="molecule type" value="Genomic_DNA"/>
</dbReference>
<dbReference type="RefSeq" id="WP_090368164.1">
    <property type="nucleotide sequence ID" value="NZ_FNEM01000024.1"/>
</dbReference>
<evidence type="ECO:0000313" key="2">
    <source>
        <dbReference type="EMBL" id="SDK28165.1"/>
    </source>
</evidence>
<gene>
    <name evidence="2" type="ORF">SAMN04488540_12419</name>
</gene>